<evidence type="ECO:0000313" key="1">
    <source>
        <dbReference type="EMBL" id="WSC18134.1"/>
    </source>
</evidence>
<dbReference type="Proteomes" id="UP001330827">
    <property type="component" value="Chromosome"/>
</dbReference>
<sequence>MGTKTCIPLGQQLVGVAQCVAVHATLVFEGGVPVPELLNGGPGGGAERLLPQRQYGRIGERGQGGVAVRETLQGLQRAVRAGWAVVGRGQAVVVGVADEGCGVDRVCTANGSVSHSVVTKRHH</sequence>
<organism evidence="1 3">
    <name type="scientific">Streptomyces brevispora</name>
    <dbReference type="NCBI Taxonomy" id="887462"/>
    <lineage>
        <taxon>Bacteria</taxon>
        <taxon>Bacillati</taxon>
        <taxon>Actinomycetota</taxon>
        <taxon>Actinomycetes</taxon>
        <taxon>Kitasatosporales</taxon>
        <taxon>Streptomycetaceae</taxon>
        <taxon>Streptomyces</taxon>
    </lineage>
</organism>
<accession>A0ABZ1GGF1</accession>
<dbReference type="EMBL" id="CP109114">
    <property type="protein sequence ID" value="WSC18156.1"/>
    <property type="molecule type" value="Genomic_DNA"/>
</dbReference>
<dbReference type="RefSeq" id="WP_326597631.1">
    <property type="nucleotide sequence ID" value="NZ_CP109114.1"/>
</dbReference>
<name>A0ABZ1GGF1_9ACTN</name>
<evidence type="ECO:0000313" key="2">
    <source>
        <dbReference type="EMBL" id="WSC18156.1"/>
    </source>
</evidence>
<proteinExistence type="predicted"/>
<evidence type="ECO:0000313" key="3">
    <source>
        <dbReference type="Proteomes" id="UP001330827"/>
    </source>
</evidence>
<reference evidence="1 3" key="1">
    <citation type="submission" date="2022-10" db="EMBL/GenBank/DDBJ databases">
        <title>The complete genomes of actinobacterial strains from the NBC collection.</title>
        <authorList>
            <person name="Joergensen T.S."/>
            <person name="Alvarez Arevalo M."/>
            <person name="Sterndorff E.B."/>
            <person name="Faurdal D."/>
            <person name="Vuksanovic O."/>
            <person name="Mourched A.-S."/>
            <person name="Charusanti P."/>
            <person name="Shaw S."/>
            <person name="Blin K."/>
            <person name="Weber T."/>
        </authorList>
    </citation>
    <scope>NUCLEOTIDE SEQUENCE [LARGE SCALE GENOMIC DNA]</scope>
    <source>
        <strain evidence="1 3">NBC 01769</strain>
    </source>
</reference>
<protein>
    <submittedName>
        <fullName evidence="1">Uncharacterized protein</fullName>
    </submittedName>
</protein>
<dbReference type="EMBL" id="CP109114">
    <property type="protein sequence ID" value="WSC18134.1"/>
    <property type="molecule type" value="Genomic_DNA"/>
</dbReference>
<keyword evidence="3" id="KW-1185">Reference proteome</keyword>
<gene>
    <name evidence="1" type="ORF">OIE64_00325</name>
    <name evidence="2" type="ORF">OIE64_35715</name>
</gene>